<dbReference type="RefSeq" id="WP_261522629.1">
    <property type="nucleotide sequence ID" value="NZ_JAODNW010000033.1"/>
</dbReference>
<feature type="transmembrane region" description="Helical" evidence="1">
    <location>
        <begin position="528"/>
        <end position="550"/>
    </location>
</feature>
<evidence type="ECO:0000313" key="3">
    <source>
        <dbReference type="Proteomes" id="UP001589755"/>
    </source>
</evidence>
<organism evidence="2 3">
    <name type="scientific">Chelativorans intermedius</name>
    <dbReference type="NCBI Taxonomy" id="515947"/>
    <lineage>
        <taxon>Bacteria</taxon>
        <taxon>Pseudomonadati</taxon>
        <taxon>Pseudomonadota</taxon>
        <taxon>Alphaproteobacteria</taxon>
        <taxon>Hyphomicrobiales</taxon>
        <taxon>Phyllobacteriaceae</taxon>
        <taxon>Chelativorans</taxon>
    </lineage>
</organism>
<feature type="transmembrane region" description="Helical" evidence="1">
    <location>
        <begin position="990"/>
        <end position="1014"/>
    </location>
</feature>
<evidence type="ECO:0000313" key="2">
    <source>
        <dbReference type="EMBL" id="MFC0210225.1"/>
    </source>
</evidence>
<protein>
    <submittedName>
        <fullName evidence="2">Efflux RND transporter permease subunit</fullName>
    </submittedName>
</protein>
<dbReference type="SUPFAM" id="SSF82693">
    <property type="entry name" value="Multidrug efflux transporter AcrB pore domain, PN1, PN2, PC1 and PC2 subdomains"/>
    <property type="match status" value="3"/>
</dbReference>
<gene>
    <name evidence="2" type="ORF">ACFFJ2_17650</name>
</gene>
<keyword evidence="3" id="KW-1185">Reference proteome</keyword>
<reference evidence="2 3" key="1">
    <citation type="submission" date="2024-09" db="EMBL/GenBank/DDBJ databases">
        <authorList>
            <person name="Sun Q."/>
            <person name="Mori K."/>
        </authorList>
    </citation>
    <scope>NUCLEOTIDE SEQUENCE [LARGE SCALE GENOMIC DNA]</scope>
    <source>
        <strain evidence="2 3">CCM 8543</strain>
    </source>
</reference>
<dbReference type="Gene3D" id="3.30.2090.10">
    <property type="entry name" value="Multidrug efflux transporter AcrB TolC docking domain, DN and DC subdomains"/>
    <property type="match status" value="2"/>
</dbReference>
<feature type="transmembrane region" description="Helical" evidence="1">
    <location>
        <begin position="425"/>
        <end position="453"/>
    </location>
</feature>
<feature type="transmembrane region" description="Helical" evidence="1">
    <location>
        <begin position="890"/>
        <end position="910"/>
    </location>
</feature>
<name>A0ABV6DC76_9HYPH</name>
<accession>A0ABV6DC76</accession>
<keyword evidence="1" id="KW-0812">Transmembrane</keyword>
<dbReference type="EMBL" id="JBHLXD010000043">
    <property type="protein sequence ID" value="MFC0210225.1"/>
    <property type="molecule type" value="Genomic_DNA"/>
</dbReference>
<keyword evidence="1" id="KW-1133">Transmembrane helix</keyword>
<feature type="transmembrane region" description="Helical" evidence="1">
    <location>
        <begin position="363"/>
        <end position="383"/>
    </location>
</feature>
<dbReference type="SUPFAM" id="SSF82866">
    <property type="entry name" value="Multidrug efflux transporter AcrB transmembrane domain"/>
    <property type="match status" value="2"/>
</dbReference>
<dbReference type="Gene3D" id="3.30.70.1430">
    <property type="entry name" value="Multidrug efflux transporter AcrB pore domain"/>
    <property type="match status" value="2"/>
</dbReference>
<feature type="transmembrane region" description="Helical" evidence="1">
    <location>
        <begin position="916"/>
        <end position="937"/>
    </location>
</feature>
<dbReference type="Gene3D" id="3.30.70.1440">
    <property type="entry name" value="Multidrug efflux transporter AcrB pore domain"/>
    <property type="match status" value="1"/>
</dbReference>
<dbReference type="InterPro" id="IPR027463">
    <property type="entry name" value="AcrB_DN_DC_subdom"/>
</dbReference>
<dbReference type="PRINTS" id="PR00702">
    <property type="entry name" value="ACRIFLAVINRP"/>
</dbReference>
<feature type="transmembrane region" description="Helical" evidence="1">
    <location>
        <begin position="965"/>
        <end position="984"/>
    </location>
</feature>
<dbReference type="Gene3D" id="3.30.70.1320">
    <property type="entry name" value="Multidrug efflux transporter AcrB pore domain like"/>
    <property type="match status" value="1"/>
</dbReference>
<dbReference type="SUPFAM" id="SSF82714">
    <property type="entry name" value="Multidrug efflux transporter AcrB TolC docking domain, DN and DC subdomains"/>
    <property type="match status" value="2"/>
</dbReference>
<dbReference type="Gene3D" id="1.20.1640.10">
    <property type="entry name" value="Multidrug efflux transporter AcrB transmembrane domain"/>
    <property type="match status" value="2"/>
</dbReference>
<dbReference type="PANTHER" id="PTHR32063">
    <property type="match status" value="1"/>
</dbReference>
<proteinExistence type="predicted"/>
<comment type="caution">
    <text evidence="2">The sequence shown here is derived from an EMBL/GenBank/DDBJ whole genome shotgun (WGS) entry which is preliminary data.</text>
</comment>
<feature type="transmembrane region" description="Helical" evidence="1">
    <location>
        <begin position="465"/>
        <end position="489"/>
    </location>
</feature>
<keyword evidence="1" id="KW-0472">Membrane</keyword>
<sequence>MQGFNLSRWAVTHQTLVLFLIIALAAGGVYSYSRLGRAEDPSFTIKVMVVSAFWPGATADEMQRQVADPIEKTLQEIPFFDKVTTYSKPGSTFMQVQLQDTTPPGEVADIWYQVRKRVGDIRSALPADLVGPFFNDEFGDVDSALYMLWGEGASMRDLKDAAEAMRQRLLRVPDVEKVRFYGEQEERIFVEFSHAKLATLGLDPQAIFNAIAAQNAVTPAGEIETASDRVFLRVEGAFDGVESVEAVPIVANGAVFRLGDVATVRRGYEDPPSYTVRHEGHPAIAIGVVMAEGGNILTLGRNLETAMQAVRTDLPVGMEVELVADQPEVVKESVGEFVKVFMEALAVVLAVSFLSLGWRTGIVVALAVPLVLAIVMIVLDMLGMSLERITLGALIIALGLLVDDAIIAVEMMVVKMEQGFDRLKAATFAWTSTAFPMLTGTLVTAAGFLPVGFAQSTAGEYAGGIFWVVTIALIASWFVAVIFTPYLGVKLLPDFRKGQVAGGENHHDIYDTRLYHVLRAVVDWCVSWRWFVIAAVIGLFAVSVWAFGFVQQQFFPTSPRPELMAEIRLPEGAPFKATEAAARELEAVVAADEEVLTYATYTGGGAPRWFLASNPELPKPNYAIIVMYTEDAAARDRVKARLQDYVHNGGLPQARVRVTELVFGPPVGFPVQFRVIGPDPLEVRRIAYQVRDIMAENPKALGVNLDWNEQAKSIRLEVDQDRIRALGLSTRDIGRTLQTLLSGVSVTAVRDGIEVVDVVVRAVEEERLDLAHLGDLTIATRDGAPVPLSQVARIVYEHEEPILWRLNRDMLITVRADVPAGVQPPDVSAEIWPNLQPLIEQLPVGYRIEMGGSIEESAKANAALFEIFPLMVLAMLTILMVQLQSFSRLALVFATAPLGIIGATFGLLLFNQPFGFVALLGLIALAGMIMRNTVILVDQIKADLDEGRPEWEAIIEATVRRTRPVVLTALAAILAMVPLSQNVFWGPMAFAIMGGLTVATVLTILFVPALYAAFYRVRRPAPGQEEKGETQHLLPFPQAAE</sequence>
<evidence type="ECO:0000256" key="1">
    <source>
        <dbReference type="SAM" id="Phobius"/>
    </source>
</evidence>
<dbReference type="PANTHER" id="PTHR32063:SF18">
    <property type="entry name" value="CATION EFFLUX SYSTEM PROTEIN"/>
    <property type="match status" value="1"/>
</dbReference>
<dbReference type="Pfam" id="PF00873">
    <property type="entry name" value="ACR_tran"/>
    <property type="match status" value="1"/>
</dbReference>
<feature type="transmembrane region" description="Helical" evidence="1">
    <location>
        <begin position="863"/>
        <end position="883"/>
    </location>
</feature>
<feature type="transmembrane region" description="Helical" evidence="1">
    <location>
        <begin position="389"/>
        <end position="413"/>
    </location>
</feature>
<dbReference type="InterPro" id="IPR001036">
    <property type="entry name" value="Acrflvin-R"/>
</dbReference>
<dbReference type="Proteomes" id="UP001589755">
    <property type="component" value="Unassembled WGS sequence"/>
</dbReference>